<dbReference type="Gene3D" id="3.40.430.10">
    <property type="entry name" value="Dihydrofolate Reductase, subunit A"/>
    <property type="match status" value="1"/>
</dbReference>
<dbReference type="UniPathway" id="UPA00077">
    <property type="reaction ID" value="UER00158"/>
</dbReference>
<evidence type="ECO:0000256" key="7">
    <source>
        <dbReference type="ARBA" id="ARBA00025067"/>
    </source>
</evidence>
<dbReference type="GO" id="GO:0070401">
    <property type="term" value="F:NADP+ binding"/>
    <property type="evidence" value="ECO:0007669"/>
    <property type="project" value="UniProtKB-ARBA"/>
</dbReference>
<dbReference type="PROSITE" id="PS51330">
    <property type="entry name" value="DHFR_2"/>
    <property type="match status" value="1"/>
</dbReference>
<dbReference type="GO" id="GO:0006730">
    <property type="term" value="P:one-carbon metabolic process"/>
    <property type="evidence" value="ECO:0007669"/>
    <property type="project" value="UniProtKB-KW"/>
</dbReference>
<dbReference type="InterPro" id="IPR012259">
    <property type="entry name" value="DHFR"/>
</dbReference>
<dbReference type="EC" id="1.5.1.3" evidence="3 8"/>
<dbReference type="GO" id="GO:0046654">
    <property type="term" value="P:tetrahydrofolate biosynthetic process"/>
    <property type="evidence" value="ECO:0007669"/>
    <property type="project" value="UniProtKB-UniPathway"/>
</dbReference>
<keyword evidence="6 8" id="KW-0560">Oxidoreductase</keyword>
<dbReference type="CDD" id="cd00209">
    <property type="entry name" value="DHFR"/>
    <property type="match status" value="1"/>
</dbReference>
<dbReference type="FunFam" id="3.40.430.10:FF:000001">
    <property type="entry name" value="Dihydrofolate reductase"/>
    <property type="match status" value="1"/>
</dbReference>
<keyword evidence="4 8" id="KW-0554">One-carbon metabolism</keyword>
<dbReference type="Pfam" id="PF00186">
    <property type="entry name" value="DHFR_1"/>
    <property type="match status" value="1"/>
</dbReference>
<dbReference type="InterPro" id="IPR001796">
    <property type="entry name" value="DHFR_dom"/>
</dbReference>
<evidence type="ECO:0000313" key="12">
    <source>
        <dbReference type="Proteomes" id="UP000185766"/>
    </source>
</evidence>
<evidence type="ECO:0000259" key="10">
    <source>
        <dbReference type="PROSITE" id="PS51330"/>
    </source>
</evidence>
<dbReference type="GO" id="GO:0005829">
    <property type="term" value="C:cytosol"/>
    <property type="evidence" value="ECO:0007669"/>
    <property type="project" value="TreeGrafter"/>
</dbReference>
<feature type="domain" description="DHFR" evidence="10">
    <location>
        <begin position="28"/>
        <end position="190"/>
    </location>
</feature>
<dbReference type="PANTHER" id="PTHR48069">
    <property type="entry name" value="DIHYDROFOLATE REDUCTASE"/>
    <property type="match status" value="1"/>
</dbReference>
<dbReference type="AlphaFoldDB" id="A0A1H7EZ14"/>
<evidence type="ECO:0000256" key="3">
    <source>
        <dbReference type="ARBA" id="ARBA00012856"/>
    </source>
</evidence>
<dbReference type="GO" id="GO:0046452">
    <property type="term" value="P:dihydrofolate metabolic process"/>
    <property type="evidence" value="ECO:0007669"/>
    <property type="project" value="TreeGrafter"/>
</dbReference>
<dbReference type="PROSITE" id="PS00075">
    <property type="entry name" value="DHFR_1"/>
    <property type="match status" value="1"/>
</dbReference>
<comment type="pathway">
    <text evidence="1 8">Cofactor biosynthesis; tetrahydrofolate biosynthesis; 5,6,7,8-tetrahydrofolate from 7,8-dihydrofolate: step 1/1.</text>
</comment>
<dbReference type="InterPro" id="IPR024072">
    <property type="entry name" value="DHFR-like_dom_sf"/>
</dbReference>
<evidence type="ECO:0000256" key="4">
    <source>
        <dbReference type="ARBA" id="ARBA00022563"/>
    </source>
</evidence>
<dbReference type="PRINTS" id="PR00070">
    <property type="entry name" value="DHFR"/>
</dbReference>
<evidence type="ECO:0000256" key="2">
    <source>
        <dbReference type="ARBA" id="ARBA00009539"/>
    </source>
</evidence>
<accession>A0A1H7EZ14</accession>
<protein>
    <recommendedName>
        <fullName evidence="3 8">Dihydrofolate reductase</fullName>
        <ecNumber evidence="3 8">1.5.1.3</ecNumber>
    </recommendedName>
</protein>
<comment type="similarity">
    <text evidence="2 8 9">Belongs to the dihydrofolate reductase family.</text>
</comment>
<dbReference type="GO" id="GO:0046655">
    <property type="term" value="P:folic acid metabolic process"/>
    <property type="evidence" value="ECO:0007669"/>
    <property type="project" value="TreeGrafter"/>
</dbReference>
<evidence type="ECO:0000256" key="5">
    <source>
        <dbReference type="ARBA" id="ARBA00022857"/>
    </source>
</evidence>
<dbReference type="GO" id="GO:0004146">
    <property type="term" value="F:dihydrofolate reductase activity"/>
    <property type="evidence" value="ECO:0007669"/>
    <property type="project" value="UniProtKB-EC"/>
</dbReference>
<evidence type="ECO:0000256" key="8">
    <source>
        <dbReference type="PIRNR" id="PIRNR000194"/>
    </source>
</evidence>
<comment type="catalytic activity">
    <reaction evidence="8">
        <text>(6S)-5,6,7,8-tetrahydrofolate + NADP(+) = 7,8-dihydrofolate + NADPH + H(+)</text>
        <dbReference type="Rhea" id="RHEA:15009"/>
        <dbReference type="ChEBI" id="CHEBI:15378"/>
        <dbReference type="ChEBI" id="CHEBI:57451"/>
        <dbReference type="ChEBI" id="CHEBI:57453"/>
        <dbReference type="ChEBI" id="CHEBI:57783"/>
        <dbReference type="ChEBI" id="CHEBI:58349"/>
        <dbReference type="EC" id="1.5.1.3"/>
    </reaction>
</comment>
<proteinExistence type="inferred from homology"/>
<reference evidence="11 12" key="1">
    <citation type="submission" date="2016-10" db="EMBL/GenBank/DDBJ databases">
        <authorList>
            <person name="de Groot N.N."/>
        </authorList>
    </citation>
    <scope>NUCLEOTIDE SEQUENCE [LARGE SCALE GENOMIC DNA]</scope>
    <source>
        <strain evidence="11 12">JCM 19513</strain>
    </source>
</reference>
<evidence type="ECO:0000313" key="11">
    <source>
        <dbReference type="EMBL" id="SEK18357.1"/>
    </source>
</evidence>
<dbReference type="STRING" id="1429083.GCA_001885685_00611"/>
<keyword evidence="12" id="KW-1185">Reference proteome</keyword>
<dbReference type="InterPro" id="IPR017925">
    <property type="entry name" value="DHFR_CS"/>
</dbReference>
<gene>
    <name evidence="11" type="ORF">SAMN05216214_1019</name>
</gene>
<keyword evidence="5 8" id="KW-0521">NADP</keyword>
<dbReference type="PANTHER" id="PTHR48069:SF3">
    <property type="entry name" value="DIHYDROFOLATE REDUCTASE"/>
    <property type="match status" value="1"/>
</dbReference>
<comment type="function">
    <text evidence="7 8">Key enzyme in folate metabolism. Catalyzes an essential reaction for de novo glycine and purine synthesis, and for DNA precursor synthesis.</text>
</comment>
<name>A0A1H7EZ14_9GAMM</name>
<evidence type="ECO:0000256" key="9">
    <source>
        <dbReference type="RuleBase" id="RU004474"/>
    </source>
</evidence>
<organism evidence="11 12">
    <name type="scientific">Atopomonas hussainii</name>
    <dbReference type="NCBI Taxonomy" id="1429083"/>
    <lineage>
        <taxon>Bacteria</taxon>
        <taxon>Pseudomonadati</taxon>
        <taxon>Pseudomonadota</taxon>
        <taxon>Gammaproteobacteria</taxon>
        <taxon>Pseudomonadales</taxon>
        <taxon>Pseudomonadaceae</taxon>
        <taxon>Atopomonas</taxon>
    </lineage>
</organism>
<dbReference type="Proteomes" id="UP000185766">
    <property type="component" value="Unassembled WGS sequence"/>
</dbReference>
<evidence type="ECO:0000256" key="1">
    <source>
        <dbReference type="ARBA" id="ARBA00004903"/>
    </source>
</evidence>
<dbReference type="SUPFAM" id="SSF53597">
    <property type="entry name" value="Dihydrofolate reductase-like"/>
    <property type="match status" value="1"/>
</dbReference>
<dbReference type="PIRSF" id="PIRSF000194">
    <property type="entry name" value="DHFR"/>
    <property type="match status" value="1"/>
</dbReference>
<dbReference type="EMBL" id="FOAS01000001">
    <property type="protein sequence ID" value="SEK18357.1"/>
    <property type="molecule type" value="Genomic_DNA"/>
</dbReference>
<evidence type="ECO:0000256" key="6">
    <source>
        <dbReference type="ARBA" id="ARBA00023002"/>
    </source>
</evidence>
<sequence length="194" mass="21787">MIAALARGVLLFCVWAGYARGMNRTHLPLCMIAALGENRVIGVDNQLPWHLSEDLQHFKRMTLGKPVIMGRKTWDSIGRPLPGRLNIVISRQADLQLSGAEVFADLPAALRRARDWAKLEDAEEIMLIGGAQLYREALPLAERLYLTHVALAPEGDAFFPELDNHWHCTSSVEHPAREDKPAFAFQTWQRVGLN</sequence>